<evidence type="ECO:0000256" key="2">
    <source>
        <dbReference type="ARBA" id="ARBA00023043"/>
    </source>
</evidence>
<protein>
    <recommendedName>
        <fullName evidence="4">GPI inositol-deacylase winged helix domain-containing protein</fullName>
    </recommendedName>
</protein>
<dbReference type="Pfam" id="PF22939">
    <property type="entry name" value="WHD_GPIID"/>
    <property type="match status" value="1"/>
</dbReference>
<dbReference type="PANTHER" id="PTHR24198">
    <property type="entry name" value="ANKYRIN REPEAT AND PROTEIN KINASE DOMAIN-CONTAINING PROTEIN"/>
    <property type="match status" value="1"/>
</dbReference>
<dbReference type="Proteomes" id="UP001152049">
    <property type="component" value="Unassembled WGS sequence"/>
</dbReference>
<evidence type="ECO:0000256" key="1">
    <source>
        <dbReference type="ARBA" id="ARBA00022737"/>
    </source>
</evidence>
<dbReference type="PROSITE" id="PS50297">
    <property type="entry name" value="ANK_REP_REGION"/>
    <property type="match status" value="3"/>
</dbReference>
<dbReference type="Pfam" id="PF12796">
    <property type="entry name" value="Ank_2"/>
    <property type="match status" value="3"/>
</dbReference>
<feature type="domain" description="GPI inositol-deacylase winged helix" evidence="4">
    <location>
        <begin position="132"/>
        <end position="205"/>
    </location>
</feature>
<dbReference type="Gene3D" id="1.25.40.20">
    <property type="entry name" value="Ankyrin repeat-containing domain"/>
    <property type="match status" value="2"/>
</dbReference>
<proteinExistence type="predicted"/>
<dbReference type="PROSITE" id="PS50088">
    <property type="entry name" value="ANK_REPEAT"/>
    <property type="match status" value="3"/>
</dbReference>
<keyword evidence="6" id="KW-1185">Reference proteome</keyword>
<dbReference type="InterPro" id="IPR002110">
    <property type="entry name" value="Ankyrin_rpt"/>
</dbReference>
<dbReference type="SUPFAM" id="SSF48403">
    <property type="entry name" value="Ankyrin repeat"/>
    <property type="match status" value="1"/>
</dbReference>
<dbReference type="OrthoDB" id="1577640at2759"/>
<feature type="repeat" description="ANK" evidence="3">
    <location>
        <begin position="377"/>
        <end position="400"/>
    </location>
</feature>
<dbReference type="InterPro" id="IPR054471">
    <property type="entry name" value="GPIID_WHD"/>
</dbReference>
<organism evidence="5 6">
    <name type="scientific">Fusarium torreyae</name>
    <dbReference type="NCBI Taxonomy" id="1237075"/>
    <lineage>
        <taxon>Eukaryota</taxon>
        <taxon>Fungi</taxon>
        <taxon>Dikarya</taxon>
        <taxon>Ascomycota</taxon>
        <taxon>Pezizomycotina</taxon>
        <taxon>Sordariomycetes</taxon>
        <taxon>Hypocreomycetidae</taxon>
        <taxon>Hypocreales</taxon>
        <taxon>Nectriaceae</taxon>
        <taxon>Fusarium</taxon>
    </lineage>
</organism>
<dbReference type="PANTHER" id="PTHR24198:SF165">
    <property type="entry name" value="ANKYRIN REPEAT-CONTAINING PROTEIN-RELATED"/>
    <property type="match status" value="1"/>
</dbReference>
<dbReference type="AlphaFoldDB" id="A0A9W8RP09"/>
<evidence type="ECO:0000259" key="4">
    <source>
        <dbReference type="Pfam" id="PF22939"/>
    </source>
</evidence>
<comment type="caution">
    <text evidence="5">The sequence shown here is derived from an EMBL/GenBank/DDBJ whole genome shotgun (WGS) entry which is preliminary data.</text>
</comment>
<dbReference type="InterPro" id="IPR036770">
    <property type="entry name" value="Ankyrin_rpt-contain_sf"/>
</dbReference>
<dbReference type="EMBL" id="JAOQAZ010000042">
    <property type="protein sequence ID" value="KAJ4246550.1"/>
    <property type="molecule type" value="Genomic_DNA"/>
</dbReference>
<gene>
    <name evidence="5" type="ORF">NW762_013491</name>
</gene>
<keyword evidence="1" id="KW-0677">Repeat</keyword>
<evidence type="ECO:0000256" key="3">
    <source>
        <dbReference type="PROSITE-ProRule" id="PRU00023"/>
    </source>
</evidence>
<sequence>MTDTEQGAERQDGQHLEVRATEHDVRVYLDSHLDCLPRFVGRDLRLQDEVKEAIVRAVDGRYGKNFHRWVNLLTKTGRLLLAHFHLESLAYKRSPKALRAALTSLPSGSNTCHQVYQDAMHRVEAQHPDRAELAKDALMWIVYAKIPLTTLLLREALAVSKDDPDIDRDKMPDIEDIIASCGGLVTVNKATDMIQLFHHTVQDFFEHTQDTWFPDADARIARVCFTYLSFLPFHEGPSDTSSEFENRLANYPLYGYAVQYWGVHAHHMPPAEVLAFFDEDYAFQASHQAILVMKGMPSHFIDLDKRLQEPTTGLHMCAYFGLLHPMRELILTEDVDLQDGFGMTPLAVAARYGQYTSMQLLLEHGADANFADGVGEDVRTPLHWAAKSGKEDCVRLLLEKIYPDSAYGIPGAPLTWAVREGHINIVKLFLDIPGFDLSPRDKHDCLHEAILNYRQESVRLLVSSLDIDVNFRHQTRIGTHSHLEYAVMFKVPEIFEILIESGKVDLTANGTCGWTLLHLCAFYQSTEIANILLRKGINTDAKDDQGMTPSEFATCMGHMEIAEMISAKNDPES</sequence>
<keyword evidence="2 3" id="KW-0040">ANK repeat</keyword>
<name>A0A9W8RP09_9HYPO</name>
<evidence type="ECO:0000313" key="6">
    <source>
        <dbReference type="Proteomes" id="UP001152049"/>
    </source>
</evidence>
<reference evidence="5" key="1">
    <citation type="submission" date="2022-09" db="EMBL/GenBank/DDBJ databases">
        <title>Fusarium specimens isolated from Avocado Roots.</title>
        <authorList>
            <person name="Stajich J."/>
            <person name="Roper C."/>
            <person name="Heimlech-Rivalta G."/>
        </authorList>
    </citation>
    <scope>NUCLEOTIDE SEQUENCE</scope>
    <source>
        <strain evidence="5">CF00136</strain>
    </source>
</reference>
<dbReference type="SMART" id="SM00248">
    <property type="entry name" value="ANK"/>
    <property type="match status" value="7"/>
</dbReference>
<accession>A0A9W8RP09</accession>
<evidence type="ECO:0000313" key="5">
    <source>
        <dbReference type="EMBL" id="KAJ4246550.1"/>
    </source>
</evidence>
<feature type="repeat" description="ANK" evidence="3">
    <location>
        <begin position="341"/>
        <end position="373"/>
    </location>
</feature>
<feature type="repeat" description="ANK" evidence="3">
    <location>
        <begin position="512"/>
        <end position="544"/>
    </location>
</feature>